<dbReference type="PANTHER" id="PTHR47098:SF2">
    <property type="entry name" value="PROTEIN MAK32"/>
    <property type="match status" value="1"/>
</dbReference>
<keyword evidence="3" id="KW-0808">Transferase</keyword>
<feature type="domain" description="Carbohydrate kinase PfkB" evidence="2">
    <location>
        <begin position="11"/>
        <end position="302"/>
    </location>
</feature>
<dbReference type="Proteomes" id="UP000077266">
    <property type="component" value="Unassembled WGS sequence"/>
</dbReference>
<dbReference type="Gene3D" id="3.40.1190.20">
    <property type="match status" value="1"/>
</dbReference>
<proteinExistence type="predicted"/>
<dbReference type="PANTHER" id="PTHR47098">
    <property type="entry name" value="PROTEIN MAK32"/>
    <property type="match status" value="1"/>
</dbReference>
<keyword evidence="3" id="KW-0418">Kinase</keyword>
<accession>A0A165R0S5</accession>
<dbReference type="InterPro" id="IPR011611">
    <property type="entry name" value="PfkB_dom"/>
</dbReference>
<organism evidence="3 4">
    <name type="scientific">Exidia glandulosa HHB12029</name>
    <dbReference type="NCBI Taxonomy" id="1314781"/>
    <lineage>
        <taxon>Eukaryota</taxon>
        <taxon>Fungi</taxon>
        <taxon>Dikarya</taxon>
        <taxon>Basidiomycota</taxon>
        <taxon>Agaricomycotina</taxon>
        <taxon>Agaricomycetes</taxon>
        <taxon>Auriculariales</taxon>
        <taxon>Exidiaceae</taxon>
        <taxon>Exidia</taxon>
    </lineage>
</organism>
<dbReference type="EMBL" id="KV425882">
    <property type="protein sequence ID" value="KZW04333.1"/>
    <property type="molecule type" value="Genomic_DNA"/>
</dbReference>
<evidence type="ECO:0000313" key="3">
    <source>
        <dbReference type="EMBL" id="KZW04333.1"/>
    </source>
</evidence>
<evidence type="ECO:0000313" key="4">
    <source>
        <dbReference type="Proteomes" id="UP000077266"/>
    </source>
</evidence>
<evidence type="ECO:0000259" key="2">
    <source>
        <dbReference type="Pfam" id="PF00294"/>
    </source>
</evidence>
<dbReference type="AlphaFoldDB" id="A0A165R0S5"/>
<reference evidence="3 4" key="1">
    <citation type="journal article" date="2016" name="Mol. Biol. Evol.">
        <title>Comparative Genomics of Early-Diverging Mushroom-Forming Fungi Provides Insights into the Origins of Lignocellulose Decay Capabilities.</title>
        <authorList>
            <person name="Nagy L.G."/>
            <person name="Riley R."/>
            <person name="Tritt A."/>
            <person name="Adam C."/>
            <person name="Daum C."/>
            <person name="Floudas D."/>
            <person name="Sun H."/>
            <person name="Yadav J.S."/>
            <person name="Pangilinan J."/>
            <person name="Larsson K.H."/>
            <person name="Matsuura K."/>
            <person name="Barry K."/>
            <person name="Labutti K."/>
            <person name="Kuo R."/>
            <person name="Ohm R.A."/>
            <person name="Bhattacharya S.S."/>
            <person name="Shirouzu T."/>
            <person name="Yoshinaga Y."/>
            <person name="Martin F.M."/>
            <person name="Grigoriev I.V."/>
            <person name="Hibbett D.S."/>
        </authorList>
    </citation>
    <scope>NUCLEOTIDE SEQUENCE [LARGE SCALE GENOMIC DNA]</scope>
    <source>
        <strain evidence="3 4">HHB12029</strain>
    </source>
</reference>
<dbReference type="FunCoup" id="A0A165R0S5">
    <property type="interactions" value="1"/>
</dbReference>
<feature type="region of interest" description="Disordered" evidence="1">
    <location>
        <begin position="320"/>
        <end position="342"/>
    </location>
</feature>
<gene>
    <name evidence="3" type="ORF">EXIGLDRAFT_716288</name>
</gene>
<dbReference type="SUPFAM" id="SSF53613">
    <property type="entry name" value="Ribokinase-like"/>
    <property type="match status" value="1"/>
</dbReference>
<dbReference type="STRING" id="1314781.A0A165R0S5"/>
<dbReference type="InParanoid" id="A0A165R0S5"/>
<dbReference type="InterPro" id="IPR029056">
    <property type="entry name" value="Ribokinase-like"/>
</dbReference>
<evidence type="ECO:0000256" key="1">
    <source>
        <dbReference type="SAM" id="MobiDB-lite"/>
    </source>
</evidence>
<protein>
    <submittedName>
        <fullName evidence="3">Ribokinase-like protein</fullName>
    </submittedName>
</protein>
<dbReference type="OrthoDB" id="497927at2759"/>
<keyword evidence="4" id="KW-1185">Reference proteome</keyword>
<sequence length="342" mass="37520">MTDSPHRKAFVSLGLFIIDSFEFLDEEGKPTGVTREPQIGGGGIYAAVGARIWLSPRNIGNIVDRGHDFPAYVQTELDELGGDDMFYFRDDATRKTTTAVNRYRGDFRMFEYTTPRVQITPKDTLGTPLEHAKMLHFICSPQRAAVILGEVAQIEGWSPQTIYEPIPDRCVPAELPALEAILPQISILSPNAEEALTLLSLPSQPTKELVEQAGSILLAKGTRDAVIIRSGAMGAYVLTRDRSLWVPAFWMPQDAERVVDVTGAGNAFLGGLAAGLHLTDGDVFEAALYGSVSAAFTIEQGGLPRLSGLQYRTGHGEMWNDDMPHRRHQEKRPALWNAMGPS</sequence>
<name>A0A165R0S5_EXIGL</name>
<dbReference type="Pfam" id="PF00294">
    <property type="entry name" value="PfkB"/>
    <property type="match status" value="1"/>
</dbReference>
<dbReference type="GO" id="GO:0016301">
    <property type="term" value="F:kinase activity"/>
    <property type="evidence" value="ECO:0007669"/>
    <property type="project" value="UniProtKB-KW"/>
</dbReference>